<dbReference type="Pfam" id="PF04371">
    <property type="entry name" value="PAD_porph"/>
    <property type="match status" value="1"/>
</dbReference>
<sequence>MLNQHSKVRFPAEWEAQSFIQFTFPHPESDWAYMYKEVVNCFVNIVENTAGFQPVLVGCFDKNMVQAYFVNKTEWPIYFIETPSNDTWARDHAAITILADEKPILLDFIFNGWGQKFEATLDNQITQNLKTSVFKNLKIQVEDFVLEGGAIESDGAGTLLTTSECLLSKFRNPNMTKEQIDVYLKNTFGLKKILWLDHGYLAGDDTDSHIDTLARLCNKNTIAYVKCEDEKDEHFSALQKMETQLKTFTNSNNEPYDLIPLPWPNACFDSDGERIPATYANFLIVNNGVLVPTYNVPQDQEALEIIQSIFPDRKVIGLDCLPLIDQHGSLHCISMQYPEQVLLNLKEL</sequence>
<reference evidence="2" key="1">
    <citation type="submission" date="2023-07" db="EMBL/GenBank/DDBJ databases">
        <title>Wenyingzhuangia sp. chi5 genome sequencing and assembly.</title>
        <authorList>
            <person name="Park S."/>
        </authorList>
    </citation>
    <scope>NUCLEOTIDE SEQUENCE</scope>
    <source>
        <strain evidence="2">Chi5</strain>
    </source>
</reference>
<dbReference type="RefSeq" id="WP_302884365.1">
    <property type="nucleotide sequence ID" value="NZ_JAUMIT010000004.1"/>
</dbReference>
<name>A0ABT8VT05_9FLAO</name>
<dbReference type="PANTHER" id="PTHR31377">
    <property type="entry name" value="AGMATINE DEIMINASE-RELATED"/>
    <property type="match status" value="1"/>
</dbReference>
<organism evidence="2 3">
    <name type="scientific">Wenyingzhuangia gilva</name>
    <dbReference type="NCBI Taxonomy" id="3057677"/>
    <lineage>
        <taxon>Bacteria</taxon>
        <taxon>Pseudomonadati</taxon>
        <taxon>Bacteroidota</taxon>
        <taxon>Flavobacteriia</taxon>
        <taxon>Flavobacteriales</taxon>
        <taxon>Flavobacteriaceae</taxon>
        <taxon>Wenyingzhuangia</taxon>
    </lineage>
</organism>
<evidence type="ECO:0000313" key="3">
    <source>
        <dbReference type="Proteomes" id="UP001168642"/>
    </source>
</evidence>
<dbReference type="PANTHER" id="PTHR31377:SF0">
    <property type="entry name" value="AGMATINE DEIMINASE-RELATED"/>
    <property type="match status" value="1"/>
</dbReference>
<keyword evidence="1" id="KW-0378">Hydrolase</keyword>
<protein>
    <submittedName>
        <fullName evidence="2">Agmatine deiminase family protein</fullName>
    </submittedName>
</protein>
<evidence type="ECO:0000313" key="2">
    <source>
        <dbReference type="EMBL" id="MDO3695107.1"/>
    </source>
</evidence>
<keyword evidence="3" id="KW-1185">Reference proteome</keyword>
<dbReference type="SUPFAM" id="SSF55909">
    <property type="entry name" value="Pentein"/>
    <property type="match status" value="1"/>
</dbReference>
<proteinExistence type="predicted"/>
<evidence type="ECO:0000256" key="1">
    <source>
        <dbReference type="ARBA" id="ARBA00022801"/>
    </source>
</evidence>
<accession>A0ABT8VT05</accession>
<dbReference type="Proteomes" id="UP001168642">
    <property type="component" value="Unassembled WGS sequence"/>
</dbReference>
<comment type="caution">
    <text evidence="2">The sequence shown here is derived from an EMBL/GenBank/DDBJ whole genome shotgun (WGS) entry which is preliminary data.</text>
</comment>
<gene>
    <name evidence="2" type="ORF">QVZ41_09650</name>
</gene>
<dbReference type="InterPro" id="IPR007466">
    <property type="entry name" value="Peptidyl-Arg-deiminase_porph"/>
</dbReference>
<dbReference type="Gene3D" id="3.75.10.10">
    <property type="entry name" value="L-arginine/glycine Amidinotransferase, Chain A"/>
    <property type="match status" value="1"/>
</dbReference>
<dbReference type="EMBL" id="JAUMIT010000004">
    <property type="protein sequence ID" value="MDO3695107.1"/>
    <property type="molecule type" value="Genomic_DNA"/>
</dbReference>